<evidence type="ECO:0000256" key="7">
    <source>
        <dbReference type="SAM" id="MobiDB-lite"/>
    </source>
</evidence>
<feature type="transmembrane region" description="Helical" evidence="8">
    <location>
        <begin position="318"/>
        <end position="335"/>
    </location>
</feature>
<feature type="transmembrane region" description="Helical" evidence="8">
    <location>
        <begin position="206"/>
        <end position="226"/>
    </location>
</feature>
<feature type="domain" description="Major facilitator superfamily (MFS) profile" evidence="9">
    <location>
        <begin position="49"/>
        <end position="460"/>
    </location>
</feature>
<evidence type="ECO:0000256" key="6">
    <source>
        <dbReference type="ARBA" id="ARBA00037968"/>
    </source>
</evidence>
<evidence type="ECO:0000256" key="2">
    <source>
        <dbReference type="ARBA" id="ARBA00022448"/>
    </source>
</evidence>
<organism evidence="10 11">
    <name type="scientific">Microdochium bolleyi</name>
    <dbReference type="NCBI Taxonomy" id="196109"/>
    <lineage>
        <taxon>Eukaryota</taxon>
        <taxon>Fungi</taxon>
        <taxon>Dikarya</taxon>
        <taxon>Ascomycota</taxon>
        <taxon>Pezizomycotina</taxon>
        <taxon>Sordariomycetes</taxon>
        <taxon>Xylariomycetidae</taxon>
        <taxon>Xylariales</taxon>
        <taxon>Microdochiaceae</taxon>
        <taxon>Microdochium</taxon>
    </lineage>
</organism>
<protein>
    <submittedName>
        <fullName evidence="10">Major facilitator superfamily transporter</fullName>
    </submittedName>
</protein>
<comment type="similarity">
    <text evidence="6">Belongs to the major facilitator superfamily. Allantoate permease family.</text>
</comment>
<feature type="transmembrane region" description="Helical" evidence="8">
    <location>
        <begin position="434"/>
        <end position="454"/>
    </location>
</feature>
<feature type="transmembrane region" description="Helical" evidence="8">
    <location>
        <begin position="145"/>
        <end position="165"/>
    </location>
</feature>
<dbReference type="PANTHER" id="PTHR43791">
    <property type="entry name" value="PERMEASE-RELATED"/>
    <property type="match status" value="1"/>
</dbReference>
<evidence type="ECO:0000256" key="8">
    <source>
        <dbReference type="SAM" id="Phobius"/>
    </source>
</evidence>
<feature type="compositionally biased region" description="Basic and acidic residues" evidence="7">
    <location>
        <begin position="7"/>
        <end position="19"/>
    </location>
</feature>
<feature type="transmembrane region" description="Helical" evidence="8">
    <location>
        <begin position="48"/>
        <end position="74"/>
    </location>
</feature>
<dbReference type="PANTHER" id="PTHR43791:SF97">
    <property type="entry name" value="ALLANTOATE TRANSPORTER, PUTATIVE (AFU_ORTHOLOGUE AFUA_1G14700)-RELATED"/>
    <property type="match status" value="1"/>
</dbReference>
<dbReference type="PROSITE" id="PS50850">
    <property type="entry name" value="MFS"/>
    <property type="match status" value="1"/>
</dbReference>
<dbReference type="SUPFAM" id="SSF103473">
    <property type="entry name" value="MFS general substrate transporter"/>
    <property type="match status" value="1"/>
</dbReference>
<dbReference type="InterPro" id="IPR036259">
    <property type="entry name" value="MFS_trans_sf"/>
</dbReference>
<dbReference type="EMBL" id="KQ964259">
    <property type="protein sequence ID" value="KXJ88094.1"/>
    <property type="molecule type" value="Genomic_DNA"/>
</dbReference>
<dbReference type="Proteomes" id="UP000070501">
    <property type="component" value="Unassembled WGS sequence"/>
</dbReference>
<dbReference type="InParanoid" id="A0A136ISV7"/>
<proteinExistence type="inferred from homology"/>
<feature type="transmembrane region" description="Helical" evidence="8">
    <location>
        <begin position="86"/>
        <end position="107"/>
    </location>
</feature>
<dbReference type="GO" id="GO:0022857">
    <property type="term" value="F:transmembrane transporter activity"/>
    <property type="evidence" value="ECO:0007669"/>
    <property type="project" value="InterPro"/>
</dbReference>
<evidence type="ECO:0000256" key="4">
    <source>
        <dbReference type="ARBA" id="ARBA00022989"/>
    </source>
</evidence>
<feature type="transmembrane region" description="Helical" evidence="8">
    <location>
        <begin position="177"/>
        <end position="194"/>
    </location>
</feature>
<feature type="transmembrane region" description="Helical" evidence="8">
    <location>
        <begin position="401"/>
        <end position="422"/>
    </location>
</feature>
<dbReference type="OrthoDB" id="6730379at2759"/>
<feature type="transmembrane region" description="Helical" evidence="8">
    <location>
        <begin position="340"/>
        <end position="359"/>
    </location>
</feature>
<evidence type="ECO:0000313" key="10">
    <source>
        <dbReference type="EMBL" id="KXJ88094.1"/>
    </source>
</evidence>
<dbReference type="FunFam" id="1.20.1250.20:FF:000064">
    <property type="entry name" value="MFS allantoate transporter"/>
    <property type="match status" value="1"/>
</dbReference>
<gene>
    <name evidence="10" type="ORF">Micbo1qcDRAFT_197396</name>
</gene>
<dbReference type="GO" id="GO:0016020">
    <property type="term" value="C:membrane"/>
    <property type="evidence" value="ECO:0007669"/>
    <property type="project" value="UniProtKB-SubCell"/>
</dbReference>
<name>A0A136ISV7_9PEZI</name>
<keyword evidence="2" id="KW-0813">Transport</keyword>
<evidence type="ECO:0000259" key="9">
    <source>
        <dbReference type="PROSITE" id="PS50850"/>
    </source>
</evidence>
<dbReference type="AlphaFoldDB" id="A0A136ISV7"/>
<evidence type="ECO:0000313" key="11">
    <source>
        <dbReference type="Proteomes" id="UP000070501"/>
    </source>
</evidence>
<dbReference type="InterPro" id="IPR020846">
    <property type="entry name" value="MFS_dom"/>
</dbReference>
<keyword evidence="4 8" id="KW-1133">Transmembrane helix</keyword>
<reference evidence="11" key="1">
    <citation type="submission" date="2016-02" db="EMBL/GenBank/DDBJ databases">
        <title>Draft genome sequence of Microdochium bolleyi, a fungal endophyte of beachgrass.</title>
        <authorList>
            <consortium name="DOE Joint Genome Institute"/>
            <person name="David A.S."/>
            <person name="May G."/>
            <person name="Haridas S."/>
            <person name="Lim J."/>
            <person name="Wang M."/>
            <person name="Labutti K."/>
            <person name="Lipzen A."/>
            <person name="Barry K."/>
            <person name="Grigoriev I.V."/>
        </authorList>
    </citation>
    <scope>NUCLEOTIDE SEQUENCE [LARGE SCALE GENOMIC DNA]</scope>
    <source>
        <strain evidence="11">J235TASD1</strain>
    </source>
</reference>
<dbReference type="Gene3D" id="1.20.1250.20">
    <property type="entry name" value="MFS general substrate transporter like domains"/>
    <property type="match status" value="2"/>
</dbReference>
<sequence length="502" mass="54851">MAIRGDTVADKAEMGDVERSPSSQNADPETLEVTAAQNRRLLLKTDMVIMPMAILCMTLAFLDKNALGYAALFGLKEDNNLKGQDYSWLGSIFYFGYLAMELPSIWLITKVPIGKFIGICVVLWGAALCLMAVCHNFAGLATIRFFLGVFEAALLPCMLVINSMWYLREEQPLRTAFWYNTFAGVFGGILSYAIGGIKGSIATWKLIFLIYGAVTVLTGVVLFFGLPDSPSQAWFFTPEERKLAIARLAANQTGTDVRKKFNNRQILEAFRDPRCYCVWVCVFGYAIANAGITNFNPLIISGYGFTPTKTTLMATPQAAVAMVSGAVLTTVSYFVPNLRCVFWTISSLIGMAGAVMVHSLDPTANRNASLAGVYIMGFYNVPWVFMLSLQSSNTAGATKKSFMGVSVAIVYAVGNIVGPQLFLSTQAPRYQLGIGAMIFAFALMAAAGIVYYLLCVAENRRRDSAHGDPAVAPATLHDGEVVLEEDKDDLTDIQNTAFRYTY</sequence>
<evidence type="ECO:0000256" key="5">
    <source>
        <dbReference type="ARBA" id="ARBA00023136"/>
    </source>
</evidence>
<keyword evidence="11" id="KW-1185">Reference proteome</keyword>
<dbReference type="InterPro" id="IPR011701">
    <property type="entry name" value="MFS"/>
</dbReference>
<evidence type="ECO:0000256" key="3">
    <source>
        <dbReference type="ARBA" id="ARBA00022692"/>
    </source>
</evidence>
<feature type="transmembrane region" description="Helical" evidence="8">
    <location>
        <begin position="113"/>
        <end position="133"/>
    </location>
</feature>
<feature type="transmembrane region" description="Helical" evidence="8">
    <location>
        <begin position="371"/>
        <end position="389"/>
    </location>
</feature>
<comment type="subcellular location">
    <subcellularLocation>
        <location evidence="1">Membrane</location>
        <topology evidence="1">Multi-pass membrane protein</topology>
    </subcellularLocation>
</comment>
<evidence type="ECO:0000256" key="1">
    <source>
        <dbReference type="ARBA" id="ARBA00004141"/>
    </source>
</evidence>
<accession>A0A136ISV7</accession>
<dbReference type="Pfam" id="PF07690">
    <property type="entry name" value="MFS_1"/>
    <property type="match status" value="1"/>
</dbReference>
<keyword evidence="3 8" id="KW-0812">Transmembrane</keyword>
<feature type="region of interest" description="Disordered" evidence="7">
    <location>
        <begin position="1"/>
        <end position="29"/>
    </location>
</feature>
<keyword evidence="5 8" id="KW-0472">Membrane</keyword>